<dbReference type="SUPFAM" id="SSF75005">
    <property type="entry name" value="Arabinanase/levansucrase/invertase"/>
    <property type="match status" value="1"/>
</dbReference>
<keyword evidence="8" id="KW-1185">Reference proteome</keyword>
<dbReference type="Gene3D" id="2.115.10.20">
    <property type="entry name" value="Glycosyl hydrolase domain, family 43"/>
    <property type="match status" value="1"/>
</dbReference>
<name>A0ABW0LKA4_9BACI</name>
<evidence type="ECO:0000256" key="6">
    <source>
        <dbReference type="SAM" id="Phobius"/>
    </source>
</evidence>
<evidence type="ECO:0000256" key="4">
    <source>
        <dbReference type="RuleBase" id="RU361187"/>
    </source>
</evidence>
<feature type="transmembrane region" description="Helical" evidence="6">
    <location>
        <begin position="6"/>
        <end position="25"/>
    </location>
</feature>
<evidence type="ECO:0000256" key="3">
    <source>
        <dbReference type="ARBA" id="ARBA00023295"/>
    </source>
</evidence>
<reference evidence="8" key="1">
    <citation type="journal article" date="2019" name="Int. J. Syst. Evol. Microbiol.">
        <title>The Global Catalogue of Microorganisms (GCM) 10K type strain sequencing project: providing services to taxonomists for standard genome sequencing and annotation.</title>
        <authorList>
            <consortium name="The Broad Institute Genomics Platform"/>
            <consortium name="The Broad Institute Genome Sequencing Center for Infectious Disease"/>
            <person name="Wu L."/>
            <person name="Ma J."/>
        </authorList>
    </citation>
    <scope>NUCLEOTIDE SEQUENCE [LARGE SCALE GENOMIC DNA]</scope>
    <source>
        <strain evidence="8">CGMCC 1.12237</strain>
    </source>
</reference>
<keyword evidence="6" id="KW-0812">Transmembrane</keyword>
<evidence type="ECO:0000313" key="8">
    <source>
        <dbReference type="Proteomes" id="UP001596147"/>
    </source>
</evidence>
<dbReference type="InterPro" id="IPR023296">
    <property type="entry name" value="Glyco_hydro_beta-prop_sf"/>
</dbReference>
<dbReference type="Proteomes" id="UP001596147">
    <property type="component" value="Unassembled WGS sequence"/>
</dbReference>
<sequence>MVRSKWMILACSVAIVFVVMIMVIWGESMLKKTDLIDKDNEKQVVNVNPNTSEDDKGKAEKEAVELPPVPDGMQRTAYQNPILKRDAPDPSGIVNGNDGYYYMITTQSRYYSSLKKLPILRSQNLVDWEYAGEVLPEIPSWLHTDELNVWAPDFVEHDGKYYVYYSGKSRPNDRNEDFGIGVAVADHPLGPYVDKGEPIVIGPSFATIDPFIFKDDDGTRYMYWGSAEEPILVQKLSEDGMSLEGEPVEVLDVERYKPYERLLEAPWVVKRNDAYYLFVSGDNCCGAHANYAVIVAKSDSPLGPFKKYWEIDEDYTPLLEENEDFNAPGHNSIITDESGQEWILYHAFDRNNPHLGRTLMIDKVEWVDGWPVVNKGNGPTANLQQDGPITKLPKSTAE</sequence>
<dbReference type="InterPro" id="IPR006710">
    <property type="entry name" value="Glyco_hydro_43"/>
</dbReference>
<dbReference type="PANTHER" id="PTHR42812">
    <property type="entry name" value="BETA-XYLOSIDASE"/>
    <property type="match status" value="1"/>
</dbReference>
<dbReference type="EMBL" id="JBHSMC010000021">
    <property type="protein sequence ID" value="MFC5466179.1"/>
    <property type="molecule type" value="Genomic_DNA"/>
</dbReference>
<dbReference type="GO" id="GO:0016787">
    <property type="term" value="F:hydrolase activity"/>
    <property type="evidence" value="ECO:0007669"/>
    <property type="project" value="UniProtKB-KW"/>
</dbReference>
<evidence type="ECO:0000256" key="2">
    <source>
        <dbReference type="ARBA" id="ARBA00022801"/>
    </source>
</evidence>
<dbReference type="PANTHER" id="PTHR42812:SF5">
    <property type="entry name" value="ENDO-ARABINASE"/>
    <property type="match status" value="1"/>
</dbReference>
<evidence type="ECO:0000313" key="7">
    <source>
        <dbReference type="EMBL" id="MFC5466179.1"/>
    </source>
</evidence>
<evidence type="ECO:0000256" key="5">
    <source>
        <dbReference type="SAM" id="MobiDB-lite"/>
    </source>
</evidence>
<organism evidence="7 8">
    <name type="scientific">Lederbergia graminis</name>
    <dbReference type="NCBI Taxonomy" id="735518"/>
    <lineage>
        <taxon>Bacteria</taxon>
        <taxon>Bacillati</taxon>
        <taxon>Bacillota</taxon>
        <taxon>Bacilli</taxon>
        <taxon>Bacillales</taxon>
        <taxon>Bacillaceae</taxon>
        <taxon>Lederbergia</taxon>
    </lineage>
</organism>
<dbReference type="RefSeq" id="WP_382353800.1">
    <property type="nucleotide sequence ID" value="NZ_JBHSMC010000021.1"/>
</dbReference>
<keyword evidence="2 4" id="KW-0378">Hydrolase</keyword>
<evidence type="ECO:0000256" key="1">
    <source>
        <dbReference type="ARBA" id="ARBA00009865"/>
    </source>
</evidence>
<proteinExistence type="inferred from homology"/>
<keyword evidence="6" id="KW-1133">Transmembrane helix</keyword>
<accession>A0ABW0LKA4</accession>
<feature type="region of interest" description="Disordered" evidence="5">
    <location>
        <begin position="376"/>
        <end position="398"/>
    </location>
</feature>
<comment type="similarity">
    <text evidence="1 4">Belongs to the glycosyl hydrolase 43 family.</text>
</comment>
<feature type="compositionally biased region" description="Polar residues" evidence="5">
    <location>
        <begin position="377"/>
        <end position="387"/>
    </location>
</feature>
<protein>
    <submittedName>
        <fullName evidence="7">Glycoside hydrolase family 43 protein</fullName>
    </submittedName>
</protein>
<keyword evidence="6" id="KW-0472">Membrane</keyword>
<gene>
    <name evidence="7" type="ORF">ACFPM4_15715</name>
</gene>
<comment type="caution">
    <text evidence="7">The sequence shown here is derived from an EMBL/GenBank/DDBJ whole genome shotgun (WGS) entry which is preliminary data.</text>
</comment>
<dbReference type="Pfam" id="PF04616">
    <property type="entry name" value="Glyco_hydro_43"/>
    <property type="match status" value="1"/>
</dbReference>
<dbReference type="InterPro" id="IPR051795">
    <property type="entry name" value="Glycosyl_Hydrlase_43"/>
</dbReference>
<keyword evidence="3 4" id="KW-0326">Glycosidase</keyword>